<dbReference type="Proteomes" id="UP000002495">
    <property type="component" value="Chromosome"/>
</dbReference>
<accession>Q7VIX5</accession>
<gene>
    <name evidence="1" type="ordered locus">HH_0477</name>
</gene>
<dbReference type="KEGG" id="hhe:HH_0477"/>
<evidence type="ECO:0000313" key="1">
    <source>
        <dbReference type="EMBL" id="AAP77074.1"/>
    </source>
</evidence>
<proteinExistence type="predicted"/>
<sequence>MNSLEFNYVAFYKEFIETDCYMSLEHFAKLEELPIIKQAELEVQDITADKIIDTTIHKEVNCNFLDKSILFDKKDRTIKEHMQDIIESNDNKKGKALWEEIKVTKILY</sequence>
<name>Q7VIX5_HELHP</name>
<dbReference type="STRING" id="235279.HH_0477"/>
<evidence type="ECO:0000313" key="2">
    <source>
        <dbReference type="Proteomes" id="UP000002495"/>
    </source>
</evidence>
<dbReference type="RefSeq" id="WP_011115319.1">
    <property type="nucleotide sequence ID" value="NC_004917.1"/>
</dbReference>
<dbReference type="EMBL" id="AE017125">
    <property type="protein sequence ID" value="AAP77074.1"/>
    <property type="molecule type" value="Genomic_DNA"/>
</dbReference>
<keyword evidence="2" id="KW-1185">Reference proteome</keyword>
<dbReference type="HOGENOM" id="CLU_2193318_0_0_7"/>
<dbReference type="AlphaFoldDB" id="Q7VIX5"/>
<reference evidence="1 2" key="1">
    <citation type="journal article" date="2003" name="Proc. Natl. Acad. Sci. U.S.A.">
        <title>The complete genome sequence of the carcinogenic bacterium Helicobacter hepaticus.</title>
        <authorList>
            <person name="Suerbaum S."/>
            <person name="Josenhans C."/>
            <person name="Sterzenbach T."/>
            <person name="Drescher B."/>
            <person name="Brandt P."/>
            <person name="Bell M."/>
            <person name="Droege M."/>
            <person name="Fartmann B."/>
            <person name="Fischer H.-P."/>
            <person name="Ge Z."/>
            <person name="Hoerster A."/>
            <person name="Holland R."/>
            <person name="Klein K."/>
            <person name="Koenig J."/>
            <person name="Macko L."/>
            <person name="Mendz G.L."/>
            <person name="Nyakatura G."/>
            <person name="Schauer D.B."/>
            <person name="Shen Z."/>
            <person name="Weber J."/>
            <person name="Frosch M."/>
            <person name="Fox J.G."/>
        </authorList>
    </citation>
    <scope>NUCLEOTIDE SEQUENCE [LARGE SCALE GENOMIC DNA]</scope>
    <source>
        <strain evidence="2">ATCC 51449 / 3B1</strain>
    </source>
</reference>
<organism evidence="1 2">
    <name type="scientific">Helicobacter hepaticus (strain ATCC 51449 / 3B1)</name>
    <dbReference type="NCBI Taxonomy" id="235279"/>
    <lineage>
        <taxon>Bacteria</taxon>
        <taxon>Pseudomonadati</taxon>
        <taxon>Campylobacterota</taxon>
        <taxon>Epsilonproteobacteria</taxon>
        <taxon>Campylobacterales</taxon>
        <taxon>Helicobacteraceae</taxon>
        <taxon>Helicobacter</taxon>
    </lineage>
</organism>
<protein>
    <submittedName>
        <fullName evidence="1">Uncharacterized protein</fullName>
    </submittedName>
</protein>